<keyword evidence="1" id="KW-0472">Membrane</keyword>
<evidence type="ECO:0000313" key="2">
    <source>
        <dbReference type="EMBL" id="MFH5211696.1"/>
    </source>
</evidence>
<dbReference type="RefSeq" id="WP_395118392.1">
    <property type="nucleotide sequence ID" value="NZ_JBIMSO010000134.1"/>
</dbReference>
<keyword evidence="1" id="KW-1133">Transmembrane helix</keyword>
<reference evidence="2 3" key="1">
    <citation type="submission" date="2024-10" db="EMBL/GenBank/DDBJ databases">
        <authorList>
            <person name="Riesco R."/>
        </authorList>
    </citation>
    <scope>NUCLEOTIDE SEQUENCE [LARGE SCALE GENOMIC DNA]</scope>
    <source>
        <strain evidence="2 3">NCIMB 15449</strain>
    </source>
</reference>
<gene>
    <name evidence="2" type="ORF">ACHIPZ_26360</name>
</gene>
<keyword evidence="1" id="KW-0812">Transmembrane</keyword>
<proteinExistence type="predicted"/>
<feature type="transmembrane region" description="Helical" evidence="1">
    <location>
        <begin position="53"/>
        <end position="71"/>
    </location>
</feature>
<name>A0ABW7JXP5_9NOCA</name>
<comment type="caution">
    <text evidence="2">The sequence shown here is derived from an EMBL/GenBank/DDBJ whole genome shotgun (WGS) entry which is preliminary data.</text>
</comment>
<evidence type="ECO:0000313" key="3">
    <source>
        <dbReference type="Proteomes" id="UP001609175"/>
    </source>
</evidence>
<feature type="transmembrane region" description="Helical" evidence="1">
    <location>
        <begin position="24"/>
        <end position="41"/>
    </location>
</feature>
<sequence>MFSAFLAVGRLVHRIGVRRAAEDFLLVWLALTVGNMAVGVIDEGYGVVEEIPYLLINFVPAALVATLAWVLDSRAAKGR</sequence>
<dbReference type="Proteomes" id="UP001609175">
    <property type="component" value="Unassembled WGS sequence"/>
</dbReference>
<organism evidence="2 3">
    <name type="scientific">Antrihabitans spumae</name>
    <dbReference type="NCBI Taxonomy" id="3373370"/>
    <lineage>
        <taxon>Bacteria</taxon>
        <taxon>Bacillati</taxon>
        <taxon>Actinomycetota</taxon>
        <taxon>Actinomycetes</taxon>
        <taxon>Mycobacteriales</taxon>
        <taxon>Nocardiaceae</taxon>
        <taxon>Antrihabitans</taxon>
    </lineage>
</organism>
<dbReference type="EMBL" id="JBIMSO010000134">
    <property type="protein sequence ID" value="MFH5211696.1"/>
    <property type="molecule type" value="Genomic_DNA"/>
</dbReference>
<accession>A0ABW7JXP5</accession>
<protein>
    <submittedName>
        <fullName evidence="2">Uncharacterized protein</fullName>
    </submittedName>
</protein>
<evidence type="ECO:0000256" key="1">
    <source>
        <dbReference type="SAM" id="Phobius"/>
    </source>
</evidence>